<gene>
    <name evidence="1" type="ORF">A2519_01910</name>
</gene>
<protein>
    <recommendedName>
        <fullName evidence="3">DUF4019 domain-containing protein</fullName>
    </recommendedName>
</protein>
<dbReference type="InterPro" id="IPR025091">
    <property type="entry name" value="DUF4019"/>
</dbReference>
<name>A0A1F7FAY8_UNCRA</name>
<dbReference type="EMBL" id="MFYX01000083">
    <property type="protein sequence ID" value="OGK03781.1"/>
    <property type="molecule type" value="Genomic_DNA"/>
</dbReference>
<sequence length="132" mass="14408">MLLLPPIIGCGKEKSNPQADDSAIQSAQTIVTAIDKEDYAGSYNAAAPYFKTALGSDEKWAEMLTAVRKPLGTCVSRELVSSKTMDKAPGAPDGRYAQIEFKASFENKKEAVETVVVLKEDDTWKLVGYFIK</sequence>
<proteinExistence type="predicted"/>
<reference evidence="1 2" key="1">
    <citation type="journal article" date="2016" name="Nat. Commun.">
        <title>Thousands of microbial genomes shed light on interconnected biogeochemical processes in an aquifer system.</title>
        <authorList>
            <person name="Anantharaman K."/>
            <person name="Brown C.T."/>
            <person name="Hug L.A."/>
            <person name="Sharon I."/>
            <person name="Castelle C.J."/>
            <person name="Probst A.J."/>
            <person name="Thomas B.C."/>
            <person name="Singh A."/>
            <person name="Wilkins M.J."/>
            <person name="Karaoz U."/>
            <person name="Brodie E.L."/>
            <person name="Williams K.H."/>
            <person name="Hubbard S.S."/>
            <person name="Banfield J.F."/>
        </authorList>
    </citation>
    <scope>NUCLEOTIDE SEQUENCE [LARGE SCALE GENOMIC DNA]</scope>
</reference>
<dbReference type="Proteomes" id="UP000179243">
    <property type="component" value="Unassembled WGS sequence"/>
</dbReference>
<evidence type="ECO:0000313" key="1">
    <source>
        <dbReference type="EMBL" id="OGK03781.1"/>
    </source>
</evidence>
<dbReference type="Pfam" id="PF13211">
    <property type="entry name" value="DUF4019"/>
    <property type="match status" value="1"/>
</dbReference>
<evidence type="ECO:0000313" key="2">
    <source>
        <dbReference type="Proteomes" id="UP000179243"/>
    </source>
</evidence>
<evidence type="ECO:0008006" key="3">
    <source>
        <dbReference type="Google" id="ProtNLM"/>
    </source>
</evidence>
<accession>A0A1F7FAY8</accession>
<dbReference type="AlphaFoldDB" id="A0A1F7FAY8"/>
<organism evidence="1 2">
    <name type="scientific">Candidatus Raymondbacteria bacterium RIFOXYD12_FULL_49_13</name>
    <dbReference type="NCBI Taxonomy" id="1817890"/>
    <lineage>
        <taxon>Bacteria</taxon>
        <taxon>Raymondiibacteriota</taxon>
    </lineage>
</organism>
<comment type="caution">
    <text evidence="1">The sequence shown here is derived from an EMBL/GenBank/DDBJ whole genome shotgun (WGS) entry which is preliminary data.</text>
</comment>